<keyword evidence="6" id="KW-0472">Membrane</keyword>
<feature type="compositionally biased region" description="Polar residues" evidence="7">
    <location>
        <begin position="1220"/>
        <end position="1244"/>
    </location>
</feature>
<evidence type="ECO:0000256" key="2">
    <source>
        <dbReference type="ARBA" id="ARBA00005927"/>
    </source>
</evidence>
<dbReference type="EMBL" id="JAUIZM010000007">
    <property type="protein sequence ID" value="KAK1376373.1"/>
    <property type="molecule type" value="Genomic_DNA"/>
</dbReference>
<feature type="region of interest" description="Disordered" evidence="7">
    <location>
        <begin position="1188"/>
        <end position="1244"/>
    </location>
</feature>
<evidence type="ECO:0000256" key="5">
    <source>
        <dbReference type="ARBA" id="ARBA00022892"/>
    </source>
</evidence>
<dbReference type="Pfam" id="PF12932">
    <property type="entry name" value="Sec16"/>
    <property type="match status" value="1"/>
</dbReference>
<protein>
    <recommendedName>
        <fullName evidence="6">Protein transport protein sec16</fullName>
    </recommendedName>
</protein>
<dbReference type="GO" id="GO:0000139">
    <property type="term" value="C:Golgi membrane"/>
    <property type="evidence" value="ECO:0007669"/>
    <property type="project" value="UniProtKB-SubCell"/>
</dbReference>
<dbReference type="InterPro" id="IPR024340">
    <property type="entry name" value="Sec16_CCD"/>
</dbReference>
<evidence type="ECO:0000313" key="11">
    <source>
        <dbReference type="Proteomes" id="UP001237642"/>
    </source>
</evidence>
<dbReference type="PANTHER" id="PTHR13402:SF6">
    <property type="entry name" value="SECRETORY 16, ISOFORM I"/>
    <property type="match status" value="1"/>
</dbReference>
<keyword evidence="11" id="KW-1185">Reference proteome</keyword>
<feature type="compositionally biased region" description="Polar residues" evidence="7">
    <location>
        <begin position="1417"/>
        <end position="1434"/>
    </location>
</feature>
<feature type="region of interest" description="Disordered" evidence="7">
    <location>
        <begin position="634"/>
        <end position="659"/>
    </location>
</feature>
<evidence type="ECO:0000256" key="6">
    <source>
        <dbReference type="RuleBase" id="RU364101"/>
    </source>
</evidence>
<feature type="compositionally biased region" description="Polar residues" evidence="7">
    <location>
        <begin position="1441"/>
        <end position="1469"/>
    </location>
</feature>
<feature type="region of interest" description="Disordered" evidence="7">
    <location>
        <begin position="1417"/>
        <end position="1470"/>
    </location>
</feature>
<keyword evidence="6" id="KW-0653">Protein transport</keyword>
<dbReference type="InterPro" id="IPR024298">
    <property type="entry name" value="Sec16_Sec23-bd"/>
</dbReference>
<sequence>MASGPPFELEDQTDEDFFDKLVIDDDDDDDAFVVESSSVPKKLGGGGSDSDDAKAFANLSVEDDDDVKVFDGFSLRENSSVGDVNVIGSLSVGGVIEGDGKSVSLEEVTLVDSENVGESKDVGLGFELAFGLSEVGSGGSLSSVSGVINNSTGSGVVSGLSEVNGGSVFSDVSGVNGSDAGIELVSGLNEVGGSSVSSNASRFVNSDAGMGVVSGLTEVNGGSISNDVDGLINGIAGIELASSLTEAGGSSISSSVSGLNDGYSGTAVVDDLSSRKNSGSTASGVKEVQWSAFSSDTLQDGGNGFGSYSDIFGEVGDGANAGDFVNSASSNMVSGVDMHEAAYFNDAYNNSQHQEAQVSVAEGENVSDAQDLHNSQSWENMYPGWKYDQNTGQWYQVDGYDATTNVQESFDPAVHENSEVSFVQQTAQSAAGAMPQSGTLENATSWNQQISQVNNGYPSRMIFDPQYPGWYYDSISQEWLSLDAYISSTQSNLQAENHLNQNGFHTHNQSDAKTKNVSVNDDQYTSGQYNNQVVDFNGSFSNFNQQNSSSWQPNSVTSSFGASEFGGNHQLNNQHDPVFSVNNNVSPQNPYKYGEAVSYNGKSSQDHIQKFVSRNFSQELDQPRFEQDAHTFTSNDYYGNQKKASYSQQQQQQQQQSGHQFFYAPAAGRSSDGRPPHALVAFGFGGKLITMKNNNSLHNSPYGGQDSVGSSISVLNLMDAVNGSIDATSNQAGVFDYFHSLCGQAFPGPLTGGSVAPKELNKWADERIAYCESSDMVYGKGEAVKLLISMLKIVCQHYGKFRSPFGTEINLKESDGPDIAVARLFASSNSTSSQINVYGGPAPCLQKLPSEEHMRATAAEVQTLLGSGRKQEALQCAQENQLWGPALVLAAQLGNQFYTETVKQLALRQMVAGSPLRTLCLLIAGQPAEVFAAESAAGGANSSALNVSQQPAHIGASAMLDTWKENLAMMIANRTKDDEYVLIHLGDSLWKERNDITAAHICYLIAEASFEPYSDSARLCLVGADHFKFPRTYVSPDAIQRTEVYEYSKLLGNSQFLLLPFQPYKLVYAYMLAEVGRVSESLKYCQAILKSLKTGRAPEVETWRHLAFSLEERIKAYQQGGFSTNMAPAKLVGKLLNLFDSTAHRVVGGLPPPAPSATVDSFQGNENYIQSNLRVSSSQSAMAISTLMPSTSMEPISERTADGNSTMPNRSVSEPDIGRTPTQNQSDPPKDANTNDSQGKASVSVGTSRFGRFGFGFGAGSQLLQKILKPRQDKQAKLGEANKFYYDEKLKRWVEEGVDPPPEEAVLPPPPTTSAFPIGTPDHNMNSAVRNEGALRNGGPNYQSPTSLGHNAGTPPVPPTSNQFSARGPVGVRSRYVDTFNKGVGSSTNLFKSPSVPSNRLNSSASPKFFVPMPISSVEQPAADNTQQATSGNENPVMPSLNDSIQSVAPPSHNMQKFPSMNNIPNKGTTLAGIGNSSLLSHSRRAASWSGISNESLPPQSSAETKPLGEALRMPPPSFKPSGLSSVHSSVSGGSYGENLHEDEL</sequence>
<evidence type="ECO:0000313" key="10">
    <source>
        <dbReference type="EMBL" id="KAK1376373.1"/>
    </source>
</evidence>
<feature type="domain" description="Sec16 central conserved" evidence="9">
    <location>
        <begin position="677"/>
        <end position="799"/>
    </location>
</feature>
<dbReference type="GO" id="GO:0070971">
    <property type="term" value="C:endoplasmic reticulum exit site"/>
    <property type="evidence" value="ECO:0007669"/>
    <property type="project" value="TreeGrafter"/>
</dbReference>
<dbReference type="GO" id="GO:0016192">
    <property type="term" value="P:vesicle-mediated transport"/>
    <property type="evidence" value="ECO:0007669"/>
    <property type="project" value="UniProtKB-KW"/>
</dbReference>
<feature type="compositionally biased region" description="Polar residues" evidence="7">
    <location>
        <begin position="1340"/>
        <end position="1349"/>
    </location>
</feature>
<feature type="region of interest" description="Disordered" evidence="7">
    <location>
        <begin position="1485"/>
        <end position="1545"/>
    </location>
</feature>
<dbReference type="GO" id="GO:0015031">
    <property type="term" value="P:protein transport"/>
    <property type="evidence" value="ECO:0007669"/>
    <property type="project" value="UniProtKB-KW"/>
</dbReference>
<feature type="region of interest" description="Disordered" evidence="7">
    <location>
        <begin position="1331"/>
        <end position="1368"/>
    </location>
</feature>
<dbReference type="Gene3D" id="1.25.40.1030">
    <property type="match status" value="1"/>
</dbReference>
<dbReference type="GO" id="GO:0070973">
    <property type="term" value="P:protein localization to endoplasmic reticulum exit site"/>
    <property type="evidence" value="ECO:0007669"/>
    <property type="project" value="TreeGrafter"/>
</dbReference>
<dbReference type="GO" id="GO:0007030">
    <property type="term" value="P:Golgi organization"/>
    <property type="evidence" value="ECO:0007669"/>
    <property type="project" value="TreeGrafter"/>
</dbReference>
<keyword evidence="4 6" id="KW-0256">Endoplasmic reticulum</keyword>
<comment type="similarity">
    <text evidence="2 6">Belongs to the SEC16 family.</text>
</comment>
<dbReference type="Pfam" id="PF12931">
    <property type="entry name" value="TPR_Sec16"/>
    <property type="match status" value="1"/>
</dbReference>
<evidence type="ECO:0000256" key="7">
    <source>
        <dbReference type="SAM" id="MobiDB-lite"/>
    </source>
</evidence>
<feature type="domain" description="Sec16 Sec23-binding" evidence="8">
    <location>
        <begin position="861"/>
        <end position="1138"/>
    </location>
</feature>
<evidence type="ECO:0000256" key="3">
    <source>
        <dbReference type="ARBA" id="ARBA00022448"/>
    </source>
</evidence>
<feature type="compositionally biased region" description="Low complexity" evidence="7">
    <location>
        <begin position="1522"/>
        <end position="1533"/>
    </location>
</feature>
<evidence type="ECO:0000256" key="4">
    <source>
        <dbReference type="ARBA" id="ARBA00022824"/>
    </source>
</evidence>
<reference evidence="10" key="2">
    <citation type="submission" date="2023-05" db="EMBL/GenBank/DDBJ databases">
        <authorList>
            <person name="Schelkunov M.I."/>
        </authorList>
    </citation>
    <scope>NUCLEOTIDE SEQUENCE</scope>
    <source>
        <strain evidence="10">Hsosn_3</strain>
        <tissue evidence="10">Leaf</tissue>
    </source>
</reference>
<feature type="compositionally biased region" description="Polar residues" evidence="7">
    <location>
        <begin position="1491"/>
        <end position="1504"/>
    </location>
</feature>
<comment type="caution">
    <text evidence="10">The sequence shown here is derived from an EMBL/GenBank/DDBJ whole genome shotgun (WGS) entry which is preliminary data.</text>
</comment>
<organism evidence="10 11">
    <name type="scientific">Heracleum sosnowskyi</name>
    <dbReference type="NCBI Taxonomy" id="360622"/>
    <lineage>
        <taxon>Eukaryota</taxon>
        <taxon>Viridiplantae</taxon>
        <taxon>Streptophyta</taxon>
        <taxon>Embryophyta</taxon>
        <taxon>Tracheophyta</taxon>
        <taxon>Spermatophyta</taxon>
        <taxon>Magnoliopsida</taxon>
        <taxon>eudicotyledons</taxon>
        <taxon>Gunneridae</taxon>
        <taxon>Pentapetalae</taxon>
        <taxon>asterids</taxon>
        <taxon>campanulids</taxon>
        <taxon>Apiales</taxon>
        <taxon>Apiaceae</taxon>
        <taxon>Apioideae</taxon>
        <taxon>apioid superclade</taxon>
        <taxon>Tordylieae</taxon>
        <taxon>Tordyliinae</taxon>
        <taxon>Heracleum</taxon>
    </lineage>
</organism>
<accession>A0AAD8I0E7</accession>
<feature type="compositionally biased region" description="Polar residues" evidence="7">
    <location>
        <begin position="634"/>
        <end position="647"/>
    </location>
</feature>
<name>A0AAD8I0E7_9APIA</name>
<evidence type="ECO:0000256" key="1">
    <source>
        <dbReference type="ARBA" id="ARBA00004240"/>
    </source>
</evidence>
<reference evidence="10" key="1">
    <citation type="submission" date="2023-02" db="EMBL/GenBank/DDBJ databases">
        <title>Genome of toxic invasive species Heracleum sosnowskyi carries increased number of genes despite the absence of recent whole-genome duplications.</title>
        <authorList>
            <person name="Schelkunov M."/>
            <person name="Shtratnikova V."/>
            <person name="Makarenko M."/>
            <person name="Klepikova A."/>
            <person name="Omelchenko D."/>
            <person name="Novikova G."/>
            <person name="Obukhova E."/>
            <person name="Bogdanov V."/>
            <person name="Penin A."/>
            <person name="Logacheva M."/>
        </authorList>
    </citation>
    <scope>NUCLEOTIDE SEQUENCE</scope>
    <source>
        <strain evidence="10">Hsosn_3</strain>
        <tissue evidence="10">Leaf</tissue>
    </source>
</reference>
<evidence type="ECO:0000259" key="9">
    <source>
        <dbReference type="Pfam" id="PF12932"/>
    </source>
</evidence>
<proteinExistence type="inferred from homology"/>
<comment type="subcellular location">
    <subcellularLocation>
        <location evidence="1">Endoplasmic reticulum</location>
    </subcellularLocation>
    <subcellularLocation>
        <location evidence="6">Golgi apparatus membrane</location>
    </subcellularLocation>
</comment>
<feature type="compositionally biased region" description="Polar residues" evidence="7">
    <location>
        <begin position="1202"/>
        <end position="1212"/>
    </location>
</feature>
<evidence type="ECO:0000259" key="8">
    <source>
        <dbReference type="Pfam" id="PF12931"/>
    </source>
</evidence>
<gene>
    <name evidence="10" type="ORF">POM88_032566</name>
</gene>
<dbReference type="CDD" id="cd09233">
    <property type="entry name" value="ACE1-Sec16-like"/>
    <property type="match status" value="1"/>
</dbReference>
<keyword evidence="5 6" id="KW-0931">ER-Golgi transport</keyword>
<dbReference type="PANTHER" id="PTHR13402">
    <property type="entry name" value="RGPR-RELATED"/>
    <property type="match status" value="1"/>
</dbReference>
<keyword evidence="6" id="KW-0333">Golgi apparatus</keyword>
<dbReference type="Proteomes" id="UP001237642">
    <property type="component" value="Unassembled WGS sequence"/>
</dbReference>
<keyword evidence="3 6" id="KW-0813">Transport</keyword>
<dbReference type="GO" id="GO:0012507">
    <property type="term" value="C:ER to Golgi transport vesicle membrane"/>
    <property type="evidence" value="ECO:0007669"/>
    <property type="project" value="TreeGrafter"/>
</dbReference>